<evidence type="ECO:0000256" key="4">
    <source>
        <dbReference type="ARBA" id="ARBA00035176"/>
    </source>
</evidence>
<dbReference type="NCBIfam" id="TIGR01023">
    <property type="entry name" value="rpmG_bact"/>
    <property type="match status" value="1"/>
</dbReference>
<evidence type="ECO:0000256" key="3">
    <source>
        <dbReference type="ARBA" id="ARBA00023274"/>
    </source>
</evidence>
<accession>A0A6V8LZA6</accession>
<dbReference type="InterPro" id="IPR018264">
    <property type="entry name" value="Ribosomal_bL33_CS"/>
</dbReference>
<protein>
    <recommendedName>
        <fullName evidence="4 5">Large ribosomal subunit protein bL33</fullName>
    </recommendedName>
</protein>
<dbReference type="NCBIfam" id="NF001860">
    <property type="entry name" value="PRK00595.1"/>
    <property type="match status" value="1"/>
</dbReference>
<sequence length="49" mass="5934">MRLNIILQCTECKRKNYATEKNKKNTTGRLEVKKYCPWDKKHTVHREAK</sequence>
<reference evidence="6 7" key="1">
    <citation type="submission" date="2020-04" db="EMBL/GenBank/DDBJ databases">
        <authorList>
            <consortium name="Desulfovibrio sp. FSS-1 genome sequencing consortium"/>
            <person name="Shimoshige H."/>
            <person name="Kobayashi H."/>
            <person name="Maekawa T."/>
        </authorList>
    </citation>
    <scope>NUCLEOTIDE SEQUENCE [LARGE SCALE GENOMIC DNA]</scope>
    <source>
        <strain evidence="6 7">SIID29052-01</strain>
    </source>
</reference>
<dbReference type="PANTHER" id="PTHR43168:SF2">
    <property type="entry name" value="LARGE RIBOSOMAL SUBUNIT PROTEIN BL33C"/>
    <property type="match status" value="1"/>
</dbReference>
<dbReference type="RefSeq" id="WP_173087255.1">
    <property type="nucleotide sequence ID" value="NZ_BLTE01000034.1"/>
</dbReference>
<keyword evidence="3 5" id="KW-0687">Ribonucleoprotein</keyword>
<dbReference type="PROSITE" id="PS00582">
    <property type="entry name" value="RIBOSOMAL_L33"/>
    <property type="match status" value="1"/>
</dbReference>
<dbReference type="Gene3D" id="2.20.28.120">
    <property type="entry name" value="Ribosomal protein L33"/>
    <property type="match status" value="1"/>
</dbReference>
<evidence type="ECO:0000313" key="7">
    <source>
        <dbReference type="Proteomes" id="UP000494245"/>
    </source>
</evidence>
<dbReference type="GO" id="GO:1990904">
    <property type="term" value="C:ribonucleoprotein complex"/>
    <property type="evidence" value="ECO:0007669"/>
    <property type="project" value="UniProtKB-KW"/>
</dbReference>
<reference evidence="6 7" key="2">
    <citation type="submission" date="2020-05" db="EMBL/GenBank/DDBJ databases">
        <title>Draft genome sequence of Desulfovibrio sp. strainFSS-1.</title>
        <authorList>
            <person name="Shimoshige H."/>
            <person name="Kobayashi H."/>
            <person name="Maekawa T."/>
        </authorList>
    </citation>
    <scope>NUCLEOTIDE SEQUENCE [LARGE SCALE GENOMIC DNA]</scope>
    <source>
        <strain evidence="6 7">SIID29052-01</strain>
    </source>
</reference>
<dbReference type="Proteomes" id="UP000494245">
    <property type="component" value="Unassembled WGS sequence"/>
</dbReference>
<comment type="caution">
    <text evidence="6">The sequence shown here is derived from an EMBL/GenBank/DDBJ whole genome shotgun (WGS) entry which is preliminary data.</text>
</comment>
<proteinExistence type="inferred from homology"/>
<organism evidence="6 7">
    <name type="scientific">Fundidesulfovibrio magnetotacticus</name>
    <dbReference type="NCBI Taxonomy" id="2730080"/>
    <lineage>
        <taxon>Bacteria</taxon>
        <taxon>Pseudomonadati</taxon>
        <taxon>Thermodesulfobacteriota</taxon>
        <taxon>Desulfovibrionia</taxon>
        <taxon>Desulfovibrionales</taxon>
        <taxon>Desulfovibrionaceae</taxon>
        <taxon>Fundidesulfovibrio</taxon>
    </lineage>
</organism>
<evidence type="ECO:0000256" key="5">
    <source>
        <dbReference type="HAMAP-Rule" id="MF_00294"/>
    </source>
</evidence>
<dbReference type="GO" id="GO:0003735">
    <property type="term" value="F:structural constituent of ribosome"/>
    <property type="evidence" value="ECO:0007669"/>
    <property type="project" value="InterPro"/>
</dbReference>
<evidence type="ECO:0000313" key="6">
    <source>
        <dbReference type="EMBL" id="GFK96120.1"/>
    </source>
</evidence>
<dbReference type="AlphaFoldDB" id="A0A6V8LZA6"/>
<keyword evidence="7" id="KW-1185">Reference proteome</keyword>
<dbReference type="GO" id="GO:0005737">
    <property type="term" value="C:cytoplasm"/>
    <property type="evidence" value="ECO:0007669"/>
    <property type="project" value="UniProtKB-ARBA"/>
</dbReference>
<dbReference type="EMBL" id="BLTE01000034">
    <property type="protein sequence ID" value="GFK96120.1"/>
    <property type="molecule type" value="Genomic_DNA"/>
</dbReference>
<dbReference type="GO" id="GO:0005840">
    <property type="term" value="C:ribosome"/>
    <property type="evidence" value="ECO:0007669"/>
    <property type="project" value="UniProtKB-KW"/>
</dbReference>
<comment type="similarity">
    <text evidence="1 5">Belongs to the bacterial ribosomal protein bL33 family.</text>
</comment>
<dbReference type="InterPro" id="IPR011332">
    <property type="entry name" value="Ribosomal_zn-bd"/>
</dbReference>
<keyword evidence="2 5" id="KW-0689">Ribosomal protein</keyword>
<name>A0A6V8LZA6_9BACT</name>
<dbReference type="InterPro" id="IPR038584">
    <property type="entry name" value="Ribosomal_bL33_sf"/>
</dbReference>
<dbReference type="SUPFAM" id="SSF57829">
    <property type="entry name" value="Zn-binding ribosomal proteins"/>
    <property type="match status" value="1"/>
</dbReference>
<evidence type="ECO:0000256" key="2">
    <source>
        <dbReference type="ARBA" id="ARBA00022980"/>
    </source>
</evidence>
<evidence type="ECO:0000256" key="1">
    <source>
        <dbReference type="ARBA" id="ARBA00007596"/>
    </source>
</evidence>
<dbReference type="NCBIfam" id="NF001764">
    <property type="entry name" value="PRK00504.1"/>
    <property type="match status" value="1"/>
</dbReference>
<dbReference type="Pfam" id="PF00471">
    <property type="entry name" value="Ribosomal_L33"/>
    <property type="match status" value="1"/>
</dbReference>
<dbReference type="HAMAP" id="MF_00294">
    <property type="entry name" value="Ribosomal_bL33"/>
    <property type="match status" value="1"/>
</dbReference>
<dbReference type="PANTHER" id="PTHR43168">
    <property type="entry name" value="50S RIBOSOMAL PROTEIN L33, CHLOROPLASTIC"/>
    <property type="match status" value="1"/>
</dbReference>
<gene>
    <name evidence="5 6" type="primary">rpmG</name>
    <name evidence="6" type="ORF">NNJEOMEG_03995</name>
</gene>
<dbReference type="GO" id="GO:0006412">
    <property type="term" value="P:translation"/>
    <property type="evidence" value="ECO:0007669"/>
    <property type="project" value="UniProtKB-UniRule"/>
</dbReference>
<dbReference type="InterPro" id="IPR001705">
    <property type="entry name" value="Ribosomal_bL33"/>
</dbReference>